<keyword evidence="6" id="KW-0456">Lyase</keyword>
<dbReference type="AlphaFoldDB" id="A0A699ZRP9"/>
<sequence>MTAVTEASGSQTARLNAVDEDEDEYDEGQDCYHEIHAIPLWDPVLDKQVIMLVQTDVTPRVELENKLADLTDAQLSMLEQLFPRHIIEYMLARVPSRGARNLRDLANTHEKVMVLFCDVVGFTSMSKEVEPSQVMHFLNELYENFDELVDEYDMYKLDIVGDCYIVVAGLLKEDQDGFVCVDDMNEDQVVNNALRIFQFAKAMLRESLSVVMPHNHEPVQLRIGIHTGPLVSGLVGAKMPKFTLFGDTMNTASRMESTCQPGCVHVSDAFAQLLPQEDWKSTGGVQVKGKGIMQTYLHTPNPNVLADAADTLDGLPPSPHTLTTAKSRRASRGSSMSEVDRSGSTGLHSLMTILTNIRGEDDDLV</sequence>
<evidence type="ECO:0000256" key="7">
    <source>
        <dbReference type="SAM" id="MobiDB-lite"/>
    </source>
</evidence>
<dbReference type="GO" id="GO:0001653">
    <property type="term" value="F:peptide receptor activity"/>
    <property type="evidence" value="ECO:0007669"/>
    <property type="project" value="TreeGrafter"/>
</dbReference>
<dbReference type="InterPro" id="IPR050401">
    <property type="entry name" value="Cyclic_nucleotide_synthase"/>
</dbReference>
<dbReference type="Proteomes" id="UP000485058">
    <property type="component" value="Unassembled WGS sequence"/>
</dbReference>
<accession>A0A699ZRP9</accession>
<evidence type="ECO:0000256" key="2">
    <source>
        <dbReference type="ARBA" id="ARBA00022692"/>
    </source>
</evidence>
<dbReference type="SUPFAM" id="SSF55073">
    <property type="entry name" value="Nucleotide cyclase"/>
    <property type="match status" value="1"/>
</dbReference>
<organism evidence="9 10">
    <name type="scientific">Haematococcus lacustris</name>
    <name type="common">Green alga</name>
    <name type="synonym">Haematococcus pluvialis</name>
    <dbReference type="NCBI Taxonomy" id="44745"/>
    <lineage>
        <taxon>Eukaryota</taxon>
        <taxon>Viridiplantae</taxon>
        <taxon>Chlorophyta</taxon>
        <taxon>core chlorophytes</taxon>
        <taxon>Chlorophyceae</taxon>
        <taxon>CS clade</taxon>
        <taxon>Chlamydomonadales</taxon>
        <taxon>Haematococcaceae</taxon>
        <taxon>Haematococcus</taxon>
    </lineage>
</organism>
<evidence type="ECO:0000256" key="3">
    <source>
        <dbReference type="ARBA" id="ARBA00022741"/>
    </source>
</evidence>
<evidence type="ECO:0000256" key="1">
    <source>
        <dbReference type="ARBA" id="ARBA00004370"/>
    </source>
</evidence>
<feature type="compositionally biased region" description="Polar residues" evidence="7">
    <location>
        <begin position="332"/>
        <end position="344"/>
    </location>
</feature>
<dbReference type="Gene3D" id="3.30.70.1230">
    <property type="entry name" value="Nucleotide cyclase"/>
    <property type="match status" value="1"/>
</dbReference>
<keyword evidence="2" id="KW-0812">Transmembrane</keyword>
<keyword evidence="3" id="KW-0547">Nucleotide-binding</keyword>
<name>A0A699ZRP9_HAELA</name>
<comment type="caution">
    <text evidence="9">The sequence shown here is derived from an EMBL/GenBank/DDBJ whole genome shotgun (WGS) entry which is preliminary data.</text>
</comment>
<keyword evidence="4" id="KW-1133">Transmembrane helix</keyword>
<feature type="non-terminal residue" evidence="9">
    <location>
        <position position="365"/>
    </location>
</feature>
<evidence type="ECO:0000259" key="8">
    <source>
        <dbReference type="PROSITE" id="PS50125"/>
    </source>
</evidence>
<dbReference type="PROSITE" id="PS50125">
    <property type="entry name" value="GUANYLATE_CYCLASE_2"/>
    <property type="match status" value="1"/>
</dbReference>
<evidence type="ECO:0000256" key="4">
    <source>
        <dbReference type="ARBA" id="ARBA00022989"/>
    </source>
</evidence>
<evidence type="ECO:0000313" key="9">
    <source>
        <dbReference type="EMBL" id="GFH21436.1"/>
    </source>
</evidence>
<gene>
    <name evidence="9" type="ORF">HaLaN_18743</name>
</gene>
<evidence type="ECO:0000313" key="10">
    <source>
        <dbReference type="Proteomes" id="UP000485058"/>
    </source>
</evidence>
<dbReference type="GO" id="GO:0004016">
    <property type="term" value="F:adenylate cyclase activity"/>
    <property type="evidence" value="ECO:0007669"/>
    <property type="project" value="TreeGrafter"/>
</dbReference>
<keyword evidence="10" id="KW-1185">Reference proteome</keyword>
<reference evidence="9 10" key="1">
    <citation type="submission" date="2020-02" db="EMBL/GenBank/DDBJ databases">
        <title>Draft genome sequence of Haematococcus lacustris strain NIES-144.</title>
        <authorList>
            <person name="Morimoto D."/>
            <person name="Nakagawa S."/>
            <person name="Yoshida T."/>
            <person name="Sawayama S."/>
        </authorList>
    </citation>
    <scope>NUCLEOTIDE SEQUENCE [LARGE SCALE GENOMIC DNA]</scope>
    <source>
        <strain evidence="9 10">NIES-144</strain>
    </source>
</reference>
<evidence type="ECO:0000256" key="6">
    <source>
        <dbReference type="ARBA" id="ARBA00023239"/>
    </source>
</evidence>
<dbReference type="EMBL" id="BLLF01001829">
    <property type="protein sequence ID" value="GFH21436.1"/>
    <property type="molecule type" value="Genomic_DNA"/>
</dbReference>
<dbReference type="PANTHER" id="PTHR11920">
    <property type="entry name" value="GUANYLYL CYCLASE"/>
    <property type="match status" value="1"/>
</dbReference>
<feature type="region of interest" description="Disordered" evidence="7">
    <location>
        <begin position="313"/>
        <end position="344"/>
    </location>
</feature>
<comment type="subcellular location">
    <subcellularLocation>
        <location evidence="1">Membrane</location>
    </subcellularLocation>
</comment>
<dbReference type="InterPro" id="IPR001054">
    <property type="entry name" value="A/G_cyclase"/>
</dbReference>
<feature type="non-terminal residue" evidence="9">
    <location>
        <position position="1"/>
    </location>
</feature>
<dbReference type="GO" id="GO:0000166">
    <property type="term" value="F:nucleotide binding"/>
    <property type="evidence" value="ECO:0007669"/>
    <property type="project" value="UniProtKB-KW"/>
</dbReference>
<dbReference type="PANTHER" id="PTHR11920:SF335">
    <property type="entry name" value="GUANYLATE CYCLASE"/>
    <property type="match status" value="1"/>
</dbReference>
<dbReference type="InterPro" id="IPR029787">
    <property type="entry name" value="Nucleotide_cyclase"/>
</dbReference>
<dbReference type="GO" id="GO:0035556">
    <property type="term" value="P:intracellular signal transduction"/>
    <property type="evidence" value="ECO:0007669"/>
    <property type="project" value="InterPro"/>
</dbReference>
<dbReference type="CDD" id="cd07302">
    <property type="entry name" value="CHD"/>
    <property type="match status" value="1"/>
</dbReference>
<feature type="region of interest" description="Disordered" evidence="7">
    <location>
        <begin position="1"/>
        <end position="23"/>
    </location>
</feature>
<proteinExistence type="predicted"/>
<evidence type="ECO:0000256" key="5">
    <source>
        <dbReference type="ARBA" id="ARBA00023136"/>
    </source>
</evidence>
<dbReference type="GO" id="GO:0005886">
    <property type="term" value="C:plasma membrane"/>
    <property type="evidence" value="ECO:0007669"/>
    <property type="project" value="TreeGrafter"/>
</dbReference>
<protein>
    <submittedName>
        <fullName evidence="9">Guanylate cyclase domain-containing protein</fullName>
    </submittedName>
</protein>
<dbReference type="SMART" id="SM00044">
    <property type="entry name" value="CYCc"/>
    <property type="match status" value="1"/>
</dbReference>
<dbReference type="GO" id="GO:0007168">
    <property type="term" value="P:receptor guanylyl cyclase signaling pathway"/>
    <property type="evidence" value="ECO:0007669"/>
    <property type="project" value="TreeGrafter"/>
</dbReference>
<feature type="domain" description="Guanylate cyclase" evidence="8">
    <location>
        <begin position="113"/>
        <end position="256"/>
    </location>
</feature>
<dbReference type="Pfam" id="PF00211">
    <property type="entry name" value="Guanylate_cyc"/>
    <property type="match status" value="1"/>
</dbReference>
<dbReference type="GO" id="GO:0004383">
    <property type="term" value="F:guanylate cyclase activity"/>
    <property type="evidence" value="ECO:0007669"/>
    <property type="project" value="TreeGrafter"/>
</dbReference>
<feature type="compositionally biased region" description="Polar residues" evidence="7">
    <location>
        <begin position="1"/>
        <end position="14"/>
    </location>
</feature>
<keyword evidence="5" id="KW-0472">Membrane</keyword>